<keyword evidence="2 6" id="KW-0812">Transmembrane</keyword>
<dbReference type="GO" id="GO:0015648">
    <property type="term" value="F:lipid-linked peptidoglycan transporter activity"/>
    <property type="evidence" value="ECO:0007669"/>
    <property type="project" value="TreeGrafter"/>
</dbReference>
<proteinExistence type="predicted"/>
<dbReference type="Pfam" id="PF01098">
    <property type="entry name" value="FTSW_RODA_SPOVE"/>
    <property type="match status" value="1"/>
</dbReference>
<gene>
    <name evidence="7" type="ORF">D7M11_18735</name>
</gene>
<dbReference type="GO" id="GO:0005886">
    <property type="term" value="C:plasma membrane"/>
    <property type="evidence" value="ECO:0007669"/>
    <property type="project" value="TreeGrafter"/>
</dbReference>
<evidence type="ECO:0000256" key="1">
    <source>
        <dbReference type="ARBA" id="ARBA00004141"/>
    </source>
</evidence>
<feature type="transmembrane region" description="Helical" evidence="6">
    <location>
        <begin position="343"/>
        <end position="364"/>
    </location>
</feature>
<dbReference type="PANTHER" id="PTHR30474:SF1">
    <property type="entry name" value="PEPTIDOGLYCAN GLYCOSYLTRANSFERASE MRDB"/>
    <property type="match status" value="1"/>
</dbReference>
<dbReference type="PANTHER" id="PTHR30474">
    <property type="entry name" value="CELL CYCLE PROTEIN"/>
    <property type="match status" value="1"/>
</dbReference>
<keyword evidence="8" id="KW-1185">Reference proteome</keyword>
<evidence type="ECO:0000256" key="5">
    <source>
        <dbReference type="ARBA" id="ARBA00023136"/>
    </source>
</evidence>
<organism evidence="7 8">
    <name type="scientific">Paenibacillus ginsengarvi</name>
    <dbReference type="NCBI Taxonomy" id="400777"/>
    <lineage>
        <taxon>Bacteria</taxon>
        <taxon>Bacillati</taxon>
        <taxon>Bacillota</taxon>
        <taxon>Bacilli</taxon>
        <taxon>Bacillales</taxon>
        <taxon>Paenibacillaceae</taxon>
        <taxon>Paenibacillus</taxon>
    </lineage>
</organism>
<feature type="transmembrane region" description="Helical" evidence="6">
    <location>
        <begin position="12"/>
        <end position="33"/>
    </location>
</feature>
<dbReference type="AlphaFoldDB" id="A0A3B0CB28"/>
<dbReference type="EMBL" id="RBAH01000013">
    <property type="protein sequence ID" value="RKN82011.1"/>
    <property type="molecule type" value="Genomic_DNA"/>
</dbReference>
<keyword evidence="5 6" id="KW-0472">Membrane</keyword>
<reference evidence="7 8" key="1">
    <citation type="journal article" date="2007" name="Int. J. Syst. Evol. Microbiol.">
        <title>Paenibacillus ginsengarvi sp. nov., isolated from soil from ginseng cultivation.</title>
        <authorList>
            <person name="Yoon M.H."/>
            <person name="Ten L.N."/>
            <person name="Im W.T."/>
        </authorList>
    </citation>
    <scope>NUCLEOTIDE SEQUENCE [LARGE SCALE GENOMIC DNA]</scope>
    <source>
        <strain evidence="7 8">KCTC 13059</strain>
    </source>
</reference>
<feature type="transmembrane region" description="Helical" evidence="6">
    <location>
        <begin position="278"/>
        <end position="297"/>
    </location>
</feature>
<dbReference type="RefSeq" id="WP_120748765.1">
    <property type="nucleotide sequence ID" value="NZ_RBAH01000013.1"/>
</dbReference>
<feature type="transmembrane region" description="Helical" evidence="6">
    <location>
        <begin position="45"/>
        <end position="64"/>
    </location>
</feature>
<evidence type="ECO:0000256" key="6">
    <source>
        <dbReference type="SAM" id="Phobius"/>
    </source>
</evidence>
<feature type="transmembrane region" description="Helical" evidence="6">
    <location>
        <begin position="159"/>
        <end position="175"/>
    </location>
</feature>
<dbReference type="GO" id="GO:0051301">
    <property type="term" value="P:cell division"/>
    <property type="evidence" value="ECO:0007669"/>
    <property type="project" value="InterPro"/>
</dbReference>
<evidence type="ECO:0000256" key="2">
    <source>
        <dbReference type="ARBA" id="ARBA00022692"/>
    </source>
</evidence>
<dbReference type="GO" id="GO:0008360">
    <property type="term" value="P:regulation of cell shape"/>
    <property type="evidence" value="ECO:0007669"/>
    <property type="project" value="UniProtKB-KW"/>
</dbReference>
<evidence type="ECO:0000256" key="4">
    <source>
        <dbReference type="ARBA" id="ARBA00022989"/>
    </source>
</evidence>
<name>A0A3B0CB28_9BACL</name>
<sequence length="373" mass="41057">MNYFDKLKKLDLFVLAVMTCLVAIGTFAVYEATRGTRLEGLHSSNMMLFGLFCVPMLLVALFDYRLLTGKLSYVLYAIGIVMLVWVKWKGENINGAVRWLTIGNFQIQPSELVKISTILLAAHLLNKRAGEKLRLVQDIVPILAIFIVPTILIMKQPDLGTALVFVGVLLGMLWKGNIRATYLLIGLSAAALCIGAVIWLYYSDYELLSNLVKSHQISRLQTFLDPASDPDKSWHVKNAMRAIGVGGLSGSSGFFTQNGYIPYVYSDSIFVVIGEEHGFIGAALLLLLYFLLIYQMVRIVGDGKELTGSYVVIGIACMFVFQIFVNVGMHVGLVPLTGISLPFISYGGSSLLLNMLAVGLVLSVKIHQNEPAY</sequence>
<dbReference type="InterPro" id="IPR001182">
    <property type="entry name" value="FtsW/RodA"/>
</dbReference>
<feature type="transmembrane region" description="Helical" evidence="6">
    <location>
        <begin position="135"/>
        <end position="153"/>
    </location>
</feature>
<evidence type="ECO:0000313" key="7">
    <source>
        <dbReference type="EMBL" id="RKN82011.1"/>
    </source>
</evidence>
<feature type="transmembrane region" description="Helical" evidence="6">
    <location>
        <begin position="182"/>
        <end position="202"/>
    </location>
</feature>
<comment type="caution">
    <text evidence="7">The sequence shown here is derived from an EMBL/GenBank/DDBJ whole genome shotgun (WGS) entry which is preliminary data.</text>
</comment>
<accession>A0A3B0CB28</accession>
<keyword evidence="3" id="KW-0133">Cell shape</keyword>
<evidence type="ECO:0000256" key="3">
    <source>
        <dbReference type="ARBA" id="ARBA00022960"/>
    </source>
</evidence>
<evidence type="ECO:0000313" key="8">
    <source>
        <dbReference type="Proteomes" id="UP000282311"/>
    </source>
</evidence>
<dbReference type="Proteomes" id="UP000282311">
    <property type="component" value="Unassembled WGS sequence"/>
</dbReference>
<keyword evidence="4 6" id="KW-1133">Transmembrane helix</keyword>
<feature type="transmembrane region" description="Helical" evidence="6">
    <location>
        <begin position="70"/>
        <end position="88"/>
    </location>
</feature>
<dbReference type="InterPro" id="IPR018365">
    <property type="entry name" value="Cell_cycle_FtsW-rel_CS"/>
</dbReference>
<comment type="subcellular location">
    <subcellularLocation>
        <location evidence="1">Membrane</location>
        <topology evidence="1">Multi-pass membrane protein</topology>
    </subcellularLocation>
</comment>
<feature type="transmembrane region" description="Helical" evidence="6">
    <location>
        <begin position="309"/>
        <end position="331"/>
    </location>
</feature>
<dbReference type="PROSITE" id="PS00428">
    <property type="entry name" value="FTSW_RODA_SPOVE"/>
    <property type="match status" value="1"/>
</dbReference>
<dbReference type="OrthoDB" id="9812661at2"/>
<dbReference type="GO" id="GO:0032153">
    <property type="term" value="C:cell division site"/>
    <property type="evidence" value="ECO:0007669"/>
    <property type="project" value="TreeGrafter"/>
</dbReference>
<protein>
    <submittedName>
        <fullName evidence="7">Rod shape-determining protein RodA</fullName>
    </submittedName>
</protein>